<dbReference type="EMBL" id="CP012670">
    <property type="protein sequence ID" value="AUX20855.1"/>
    <property type="molecule type" value="Genomic_DNA"/>
</dbReference>
<gene>
    <name evidence="2" type="ORF">SOCEGT47_013310</name>
</gene>
<evidence type="ECO:0000313" key="3">
    <source>
        <dbReference type="Proteomes" id="UP000295781"/>
    </source>
</evidence>
<proteinExistence type="predicted"/>
<dbReference type="Proteomes" id="UP000295781">
    <property type="component" value="Chromosome"/>
</dbReference>
<keyword evidence="1" id="KW-0732">Signal</keyword>
<dbReference type="AlphaFoldDB" id="A0A4P2PVM8"/>
<organism evidence="2 3">
    <name type="scientific">Sorangium cellulosum</name>
    <name type="common">Polyangium cellulosum</name>
    <dbReference type="NCBI Taxonomy" id="56"/>
    <lineage>
        <taxon>Bacteria</taxon>
        <taxon>Pseudomonadati</taxon>
        <taxon>Myxococcota</taxon>
        <taxon>Polyangia</taxon>
        <taxon>Polyangiales</taxon>
        <taxon>Polyangiaceae</taxon>
        <taxon>Sorangium</taxon>
    </lineage>
</organism>
<sequence length="501" mass="52702">MLRMHHKAGWLLAVAAVASSTIAGCSRGDTGATPVTTPGAGAGGGGGAGPGSGSGLGGALFPAGHGGSGSGIGDGEGGGCVGLECQRVVCDGGAKTTVSGTVYEPAGKLPLYNVIVYVPNAPLAPIPDGASCDRCGVTLSGAPIATALTDTAGRFVLEDVPVGEDIPLVVQIGKWRRQILLPKVEACVDNPTEDGAVRLPRNKAEGHIPKIALSTGGLDVLECLLYKMGLDAAEFTPEAGDGRVNLFAGRAIDGESATSRYRAGLNGGADFSASTELWSSLDSLMRYDMVILSCEGSDFARDKPEASRQAMFDYASAGGRVFASHWHNYWLRSGPGRFPETADWEEERDPDDGLPVLVDTTFPKGMALRDWLVNVGASTVPGRIEIDDPQHWVNAVNEELATRWLYNERDDEFEARPGVKYFTFNTPIDSPEGAQCGRFVYTDIHVAAQDIPGVPFPSGCTDDDGETHELSPQEKALLFMLFDLSACIAPDDEPPPVPVPR</sequence>
<accession>A0A4P2PVM8</accession>
<feature type="chain" id="PRO_5020272413" description="Carboxypeptidase regulatory-like domain-containing protein" evidence="1">
    <location>
        <begin position="24"/>
        <end position="501"/>
    </location>
</feature>
<reference evidence="2 3" key="1">
    <citation type="submission" date="2015-09" db="EMBL/GenBank/DDBJ databases">
        <title>Sorangium comparison.</title>
        <authorList>
            <person name="Zaburannyi N."/>
            <person name="Bunk B."/>
            <person name="Overmann J."/>
            <person name="Mueller R."/>
        </authorList>
    </citation>
    <scope>NUCLEOTIDE SEQUENCE [LARGE SCALE GENOMIC DNA]</scope>
    <source>
        <strain evidence="2 3">So ceGT47</strain>
    </source>
</reference>
<evidence type="ECO:0000313" key="2">
    <source>
        <dbReference type="EMBL" id="AUX20855.1"/>
    </source>
</evidence>
<name>A0A4P2PVM8_SORCE</name>
<dbReference type="OrthoDB" id="5518333at2"/>
<dbReference type="PROSITE" id="PS51257">
    <property type="entry name" value="PROKAR_LIPOPROTEIN"/>
    <property type="match status" value="1"/>
</dbReference>
<evidence type="ECO:0000256" key="1">
    <source>
        <dbReference type="SAM" id="SignalP"/>
    </source>
</evidence>
<feature type="signal peptide" evidence="1">
    <location>
        <begin position="1"/>
        <end position="23"/>
    </location>
</feature>
<protein>
    <recommendedName>
        <fullName evidence="4">Carboxypeptidase regulatory-like domain-containing protein</fullName>
    </recommendedName>
</protein>
<evidence type="ECO:0008006" key="4">
    <source>
        <dbReference type="Google" id="ProtNLM"/>
    </source>
</evidence>